<proteinExistence type="predicted"/>
<evidence type="ECO:0000313" key="2">
    <source>
        <dbReference type="Proteomes" id="UP000637632"/>
    </source>
</evidence>
<evidence type="ECO:0000313" key="1">
    <source>
        <dbReference type="EMBL" id="MBC3811334.1"/>
    </source>
</evidence>
<dbReference type="EMBL" id="JACOFT010000002">
    <property type="protein sequence ID" value="MBC3811334.1"/>
    <property type="molecule type" value="Genomic_DNA"/>
</dbReference>
<dbReference type="InterPro" id="IPR010064">
    <property type="entry name" value="HK97-gp10_tail"/>
</dbReference>
<accession>A0ABR6XGB9</accession>
<protein>
    <submittedName>
        <fullName evidence="1">HK97 gp10 family phage protein</fullName>
    </submittedName>
</protein>
<name>A0ABR6XGB9_9BURK</name>
<sequence>MMGDIQGLGELNSSFAGLINDLEAALPNLVLESAEIIEKEIQSRAPVSTGALISAIDTTSAHAKSTVSATVQVEHSGQDGVEHYAIFKEFGTSKMPAEPFFRPGVAAAAEPVKDHLTNGILGVINKYAD</sequence>
<reference evidence="1 2" key="1">
    <citation type="submission" date="2020-08" db="EMBL/GenBank/DDBJ databases">
        <title>Novel species isolated from subtropical streams in China.</title>
        <authorList>
            <person name="Lu H."/>
        </authorList>
    </citation>
    <scope>NUCLEOTIDE SEQUENCE [LARGE SCALE GENOMIC DNA]</scope>
    <source>
        <strain evidence="1 2">CCTCC AB 2015119</strain>
    </source>
</reference>
<comment type="caution">
    <text evidence="1">The sequence shown here is derived from an EMBL/GenBank/DDBJ whole genome shotgun (WGS) entry which is preliminary data.</text>
</comment>
<dbReference type="NCBIfam" id="TIGR01725">
    <property type="entry name" value="phge_HK97_gp10"/>
    <property type="match status" value="1"/>
</dbReference>
<gene>
    <name evidence="1" type="ORF">H8K26_07750</name>
</gene>
<organism evidence="1 2">
    <name type="scientific">Undibacterium aquatile</name>
    <dbReference type="NCBI Taxonomy" id="1537398"/>
    <lineage>
        <taxon>Bacteria</taxon>
        <taxon>Pseudomonadati</taxon>
        <taxon>Pseudomonadota</taxon>
        <taxon>Betaproteobacteria</taxon>
        <taxon>Burkholderiales</taxon>
        <taxon>Oxalobacteraceae</taxon>
        <taxon>Undibacterium</taxon>
    </lineage>
</organism>
<keyword evidence="2" id="KW-1185">Reference proteome</keyword>
<dbReference type="RefSeq" id="WP_190478547.1">
    <property type="nucleotide sequence ID" value="NZ_JACOFT010000002.1"/>
</dbReference>
<dbReference type="Proteomes" id="UP000637632">
    <property type="component" value="Unassembled WGS sequence"/>
</dbReference>